<feature type="transmembrane region" description="Helical" evidence="1">
    <location>
        <begin position="7"/>
        <end position="24"/>
    </location>
</feature>
<feature type="transmembrane region" description="Helical" evidence="1">
    <location>
        <begin position="181"/>
        <end position="199"/>
    </location>
</feature>
<dbReference type="InterPro" id="IPR038330">
    <property type="entry name" value="TspO/MBR-related_sf"/>
</dbReference>
<dbReference type="STRING" id="1416801.SAMN05192553_101412"/>
<dbReference type="OrthoDB" id="5189031at2"/>
<protein>
    <recommendedName>
        <fullName evidence="4">Tryptophan-rich sensory protein</fullName>
    </recommendedName>
</protein>
<keyword evidence="1" id="KW-1133">Transmembrane helix</keyword>
<dbReference type="EMBL" id="FNZH01000001">
    <property type="protein sequence ID" value="SEI81921.1"/>
    <property type="molecule type" value="Genomic_DNA"/>
</dbReference>
<feature type="transmembrane region" description="Helical" evidence="1">
    <location>
        <begin position="108"/>
        <end position="127"/>
    </location>
</feature>
<name>A0A1H6TPJ0_9BACT</name>
<dbReference type="PANTHER" id="PTHR33802:SF1">
    <property type="entry name" value="XK-RELATED PROTEIN"/>
    <property type="match status" value="1"/>
</dbReference>
<dbReference type="PANTHER" id="PTHR33802">
    <property type="entry name" value="SI:CH211-161H7.5-RELATED"/>
    <property type="match status" value="1"/>
</dbReference>
<dbReference type="Proteomes" id="UP000199403">
    <property type="component" value="Unassembled WGS sequence"/>
</dbReference>
<evidence type="ECO:0000313" key="2">
    <source>
        <dbReference type="EMBL" id="SEI81921.1"/>
    </source>
</evidence>
<evidence type="ECO:0008006" key="4">
    <source>
        <dbReference type="Google" id="ProtNLM"/>
    </source>
</evidence>
<dbReference type="RefSeq" id="WP_092168769.1">
    <property type="nucleotide sequence ID" value="NZ_FNZH01000001.1"/>
</dbReference>
<dbReference type="AlphaFoldDB" id="A0A1H6TPJ0"/>
<keyword evidence="1" id="KW-0472">Membrane</keyword>
<proteinExistence type="predicted"/>
<evidence type="ECO:0000313" key="3">
    <source>
        <dbReference type="Proteomes" id="UP000199403"/>
    </source>
</evidence>
<accession>A0A1H6TPJ0</accession>
<dbReference type="Gene3D" id="1.20.1260.100">
    <property type="entry name" value="TspO/MBR protein"/>
    <property type="match status" value="1"/>
</dbReference>
<feature type="transmembrane region" description="Helical" evidence="1">
    <location>
        <begin position="44"/>
        <end position="68"/>
    </location>
</feature>
<feature type="transmembrane region" description="Helical" evidence="1">
    <location>
        <begin position="228"/>
        <end position="249"/>
    </location>
</feature>
<sequence length="266" mass="29411">MKPLPLLVINSVTFLVVLLFNYLGSSGDYFGSTVGEVSADYQTLLTPAGYAFSIWGLIYLGWLAFLVFQWQGYLTGNSATALLPAGIWFSLANLSNALWVWAWTSGHLWLSLLLIAGLLLALIRLVINFRLELDDVPLRILFWVWWPICIYTGWVILATVLNTSVVLRSLGFSGQPETDTVWAVVILLVAAAIYMLLTLYRNMREAALVGAWGIGAIAVSKWEQAPTIGMLAAAVALMLLVTAGVHGYIHRDTSPLVKMKKGEWKY</sequence>
<feature type="transmembrane region" description="Helical" evidence="1">
    <location>
        <begin position="80"/>
        <end position="102"/>
    </location>
</feature>
<gene>
    <name evidence="2" type="ORF">SAMN05192553_101412</name>
</gene>
<evidence type="ECO:0000256" key="1">
    <source>
        <dbReference type="SAM" id="Phobius"/>
    </source>
</evidence>
<reference evidence="3" key="1">
    <citation type="submission" date="2016-10" db="EMBL/GenBank/DDBJ databases">
        <authorList>
            <person name="Varghese N."/>
            <person name="Submissions S."/>
        </authorList>
    </citation>
    <scope>NUCLEOTIDE SEQUENCE [LARGE SCALE GENOMIC DNA]</scope>
    <source>
        <strain evidence="3">IBRC-M 10761</strain>
    </source>
</reference>
<keyword evidence="1" id="KW-0812">Transmembrane</keyword>
<keyword evidence="3" id="KW-1185">Reference proteome</keyword>
<feature type="transmembrane region" description="Helical" evidence="1">
    <location>
        <begin position="139"/>
        <end position="161"/>
    </location>
</feature>
<organism evidence="2 3">
    <name type="scientific">Cyclobacterium xiamenense</name>
    <dbReference type="NCBI Taxonomy" id="1297121"/>
    <lineage>
        <taxon>Bacteria</taxon>
        <taxon>Pseudomonadati</taxon>
        <taxon>Bacteroidota</taxon>
        <taxon>Cytophagia</taxon>
        <taxon>Cytophagales</taxon>
        <taxon>Cyclobacteriaceae</taxon>
        <taxon>Cyclobacterium</taxon>
    </lineage>
</organism>